<protein>
    <submittedName>
        <fullName evidence="1">Uncharacterized protein</fullName>
    </submittedName>
</protein>
<organism evidence="1 2">
    <name type="scientific">phage Lak_Megaphage_RVC_JS4_GC31</name>
    <dbReference type="NCBI Taxonomy" id="3109228"/>
    <lineage>
        <taxon>Viruses</taxon>
        <taxon>Duplodnaviria</taxon>
        <taxon>Heunggongvirae</taxon>
        <taxon>Uroviricota</taxon>
        <taxon>Caudoviricetes</taxon>
        <taxon>Caudoviricetes code 15 clade</taxon>
    </lineage>
</organism>
<evidence type="ECO:0000313" key="2">
    <source>
        <dbReference type="Proteomes" id="UP001349343"/>
    </source>
</evidence>
<dbReference type="Proteomes" id="UP001349343">
    <property type="component" value="Segment"/>
</dbReference>
<sequence length="240" mass="27148">MTKTKKNFNPEYKYETLSGKFVDYRGNDRDFTMVAVSIPMTDDDVIVTHPVEYEDSYEIPAKKVLNEETGQVEFQPAQTETFVDEYYEVISPVAKMLSIGVAVRCVRDEDKGLGERIAYGKAVTLLNRTLFVSHPGMINTKMVRALLEQEAEHFAKDPGSYLTGYNADKLRYEKTGQIAEAEMTAEEVKTHILQKKKDAGKLRQTKTLNNLNDFSKAKIIKQALLNEANENANSNNKSFA</sequence>
<name>A0ABZ0Z3H7_9CAUD</name>
<keyword evidence="2" id="KW-1185">Reference proteome</keyword>
<accession>A0ABZ0Z3H7</accession>
<proteinExistence type="predicted"/>
<evidence type="ECO:0000313" key="1">
    <source>
        <dbReference type="EMBL" id="WQJ53027.1"/>
    </source>
</evidence>
<reference evidence="1 2" key="1">
    <citation type="submission" date="2023-11" db="EMBL/GenBank/DDBJ databases">
        <authorList>
            <person name="Cook R."/>
            <person name="Crisci M."/>
            <person name="Pye H."/>
            <person name="Adriaenssens E."/>
            <person name="Santini J."/>
        </authorList>
    </citation>
    <scope>NUCLEOTIDE SEQUENCE [LARGE SCALE GENOMIC DNA]</scope>
    <source>
        <strain evidence="1">Lak_Megaphage_RVC_JS4_GC31</strain>
    </source>
</reference>
<dbReference type="EMBL" id="OR769222">
    <property type="protein sequence ID" value="WQJ53027.1"/>
    <property type="molecule type" value="Genomic_DNA"/>
</dbReference>